<dbReference type="Gene3D" id="3.40.630.30">
    <property type="match status" value="1"/>
</dbReference>
<evidence type="ECO:0000259" key="1">
    <source>
        <dbReference type="PROSITE" id="PS51186"/>
    </source>
</evidence>
<dbReference type="Proteomes" id="UP000579945">
    <property type="component" value="Unassembled WGS sequence"/>
</dbReference>
<reference evidence="2 3" key="1">
    <citation type="submission" date="2020-08" db="EMBL/GenBank/DDBJ databases">
        <title>Sequencing the genomes of 1000 actinobacteria strains.</title>
        <authorList>
            <person name="Klenk H.-P."/>
        </authorList>
    </citation>
    <scope>NUCLEOTIDE SEQUENCE [LARGE SCALE GENOMIC DNA]</scope>
    <source>
        <strain evidence="2 3">DSM 44320</strain>
    </source>
</reference>
<evidence type="ECO:0000313" key="2">
    <source>
        <dbReference type="EMBL" id="MBB3726769.1"/>
    </source>
</evidence>
<dbReference type="InterPro" id="IPR000182">
    <property type="entry name" value="GNAT_dom"/>
</dbReference>
<dbReference type="AlphaFoldDB" id="A0A7W5V7A6"/>
<feature type="domain" description="N-acetyltransferase" evidence="1">
    <location>
        <begin position="115"/>
        <end position="247"/>
    </location>
</feature>
<evidence type="ECO:0000313" key="3">
    <source>
        <dbReference type="Proteomes" id="UP000579945"/>
    </source>
</evidence>
<organism evidence="2 3">
    <name type="scientific">Nonomuraea dietziae</name>
    <dbReference type="NCBI Taxonomy" id="65515"/>
    <lineage>
        <taxon>Bacteria</taxon>
        <taxon>Bacillati</taxon>
        <taxon>Actinomycetota</taxon>
        <taxon>Actinomycetes</taxon>
        <taxon>Streptosporangiales</taxon>
        <taxon>Streptosporangiaceae</taxon>
        <taxon>Nonomuraea</taxon>
    </lineage>
</organism>
<dbReference type="RefSeq" id="WP_221241077.1">
    <property type="nucleotide sequence ID" value="NZ_JACIBV010000001.1"/>
</dbReference>
<keyword evidence="3" id="KW-1185">Reference proteome</keyword>
<sequence length="247" mass="26646">MTTIDLADLRLAVPNATTLWTALAETRGHEVVRRQGFQAVAGDEHSGLRIVLRSSAPGKDDVDELTELAKGWSRGPVLVEDAFGSVDMSAIGLTPRKLPVMIRRPGDTLPPPALEVVRVEREEQLRAAERIVVDGFPLPGFQPYRPGQAFPAALLGRQEIELYLVVKDGELGGACVTIVDGGVGGLYWVTTLQEFRSRGIGRALMHAVLGGPLKELPVTLTAARAGKPLYDSLGFTEITQSTWWASA</sequence>
<dbReference type="EMBL" id="JACIBV010000001">
    <property type="protein sequence ID" value="MBB3726769.1"/>
    <property type="molecule type" value="Genomic_DNA"/>
</dbReference>
<dbReference type="GeneID" id="95389114"/>
<gene>
    <name evidence="2" type="ORF">FHR33_002629</name>
</gene>
<name>A0A7W5V7A6_9ACTN</name>
<dbReference type="GO" id="GO:0016747">
    <property type="term" value="F:acyltransferase activity, transferring groups other than amino-acyl groups"/>
    <property type="evidence" value="ECO:0007669"/>
    <property type="project" value="InterPro"/>
</dbReference>
<dbReference type="CDD" id="cd04301">
    <property type="entry name" value="NAT_SF"/>
    <property type="match status" value="1"/>
</dbReference>
<dbReference type="Pfam" id="PF13508">
    <property type="entry name" value="Acetyltransf_7"/>
    <property type="match status" value="1"/>
</dbReference>
<dbReference type="InterPro" id="IPR016181">
    <property type="entry name" value="Acyl_CoA_acyltransferase"/>
</dbReference>
<protein>
    <submittedName>
        <fullName evidence="2">GNAT superfamily N-acetyltransferase</fullName>
    </submittedName>
</protein>
<accession>A0A7W5V7A6</accession>
<dbReference type="SUPFAM" id="SSF55729">
    <property type="entry name" value="Acyl-CoA N-acyltransferases (Nat)"/>
    <property type="match status" value="1"/>
</dbReference>
<dbReference type="PROSITE" id="PS51186">
    <property type="entry name" value="GNAT"/>
    <property type="match status" value="1"/>
</dbReference>
<keyword evidence="2" id="KW-0808">Transferase</keyword>
<proteinExistence type="predicted"/>
<comment type="caution">
    <text evidence="2">The sequence shown here is derived from an EMBL/GenBank/DDBJ whole genome shotgun (WGS) entry which is preliminary data.</text>
</comment>